<evidence type="ECO:0000313" key="1">
    <source>
        <dbReference type="EMBL" id="MDM3928737.1"/>
    </source>
</evidence>
<evidence type="ECO:0000313" key="2">
    <source>
        <dbReference type="Proteomes" id="UP001529272"/>
    </source>
</evidence>
<keyword evidence="2" id="KW-1185">Reference proteome</keyword>
<organism evidence="1 2">
    <name type="scientific">Mycobacterium intracellulare subsp. chimaera</name>
    <dbReference type="NCBI Taxonomy" id="222805"/>
    <lineage>
        <taxon>Bacteria</taxon>
        <taxon>Bacillati</taxon>
        <taxon>Actinomycetota</taxon>
        <taxon>Actinomycetes</taxon>
        <taxon>Mycobacteriales</taxon>
        <taxon>Mycobacteriaceae</taxon>
        <taxon>Mycobacterium</taxon>
        <taxon>Mycobacterium avium complex (MAC)</taxon>
    </lineage>
</organism>
<gene>
    <name evidence="1" type="ORF">QRB35_22255</name>
</gene>
<comment type="caution">
    <text evidence="1">The sequence shown here is derived from an EMBL/GenBank/DDBJ whole genome shotgun (WGS) entry which is preliminary data.</text>
</comment>
<proteinExistence type="predicted"/>
<name>A0ABT7P631_MYCIT</name>
<dbReference type="Proteomes" id="UP001529272">
    <property type="component" value="Unassembled WGS sequence"/>
</dbReference>
<reference evidence="1" key="2">
    <citation type="submission" date="2023-06" db="EMBL/GenBank/DDBJ databases">
        <authorList>
            <person name="Spilker T."/>
        </authorList>
    </citation>
    <scope>NUCLEOTIDE SEQUENCE</scope>
    <source>
        <strain evidence="1">FLAC1071</strain>
    </source>
</reference>
<protein>
    <submittedName>
        <fullName evidence="1">Uncharacterized protein</fullName>
    </submittedName>
</protein>
<dbReference type="EMBL" id="JASZZX010000025">
    <property type="protein sequence ID" value="MDM3928737.1"/>
    <property type="molecule type" value="Genomic_DNA"/>
</dbReference>
<sequence length="129" mass="14425">MTERDAYRHPHPVDDVQLAFPAGLGDLLPPMDVIPADYPHRRDWERFQHAWFCGTLPADCHMEPADGINAQAAGRHLTVLQTSYEPKHQHKVAAVAWLASRWFTRVVTTDGRVYCPTEGGGAESTVHAQ</sequence>
<accession>A0ABT7P631</accession>
<dbReference type="RefSeq" id="WP_145929593.1">
    <property type="nucleotide sequence ID" value="NZ_CP012886.2"/>
</dbReference>
<reference evidence="1" key="1">
    <citation type="submission" date="2023-06" db="EMBL/GenBank/DDBJ databases">
        <title>Itaconate inhibition of nontuberculous mycobacteria.</title>
        <authorList>
            <person name="Breen P."/>
            <person name="Zimbric M."/>
            <person name="Caverly L."/>
        </authorList>
    </citation>
    <scope>NUCLEOTIDE SEQUENCE</scope>
    <source>
        <strain evidence="1">FLAC1071</strain>
    </source>
</reference>